<dbReference type="OMA" id="AYINEQH"/>
<evidence type="ECO:0000313" key="3">
    <source>
        <dbReference type="Proteomes" id="UP000194267"/>
    </source>
</evidence>
<dbReference type="RefSeq" id="WP_011197046.1">
    <property type="nucleotide sequence ID" value="NZ_JACSIR010000013.1"/>
</dbReference>
<reference evidence="3" key="2">
    <citation type="submission" date="2016-04" db="EMBL/GenBank/DDBJ databases">
        <authorList>
            <person name="Antunes L.P."/>
            <person name="Martins L.F."/>
            <person name="Pereira R.V."/>
            <person name="Thomas A.M."/>
            <person name="Barbosa D."/>
            <person name="Nascimento L."/>
            <person name="Silva G.M."/>
            <person name="Condomitti G.W."/>
            <person name="Digiampietri L.A."/>
            <person name="Lombardi K.C."/>
            <person name="Ramos P.L."/>
            <person name="Quaggio R.B."/>
            <person name="Oliveira J.C."/>
            <person name="Pascon R.C."/>
            <person name="Cruz J.B."/>
            <person name="Silva A.M."/>
            <person name="Setubal J.C."/>
        </authorList>
    </citation>
    <scope>NUCLEOTIDE SEQUENCE [LARGE SCALE GENOMIC DNA]</scope>
</reference>
<dbReference type="Pfam" id="PF07285">
    <property type="entry name" value="DUF1444"/>
    <property type="match status" value="1"/>
</dbReference>
<dbReference type="EMBL" id="LWLV01001093">
    <property type="protein sequence ID" value="OTA40856.1"/>
    <property type="molecule type" value="Genomic_DNA"/>
</dbReference>
<proteinExistence type="predicted"/>
<dbReference type="Proteomes" id="UP000194267">
    <property type="component" value="Unassembled WGS sequence"/>
</dbReference>
<dbReference type="InterPro" id="IPR010838">
    <property type="entry name" value="DUF1444"/>
</dbReference>
<evidence type="ECO:0000313" key="2">
    <source>
        <dbReference type="EMBL" id="OTA40856.1"/>
    </source>
</evidence>
<protein>
    <submittedName>
        <fullName evidence="1">DUF1444 domain-containing protein</fullName>
    </submittedName>
</protein>
<accession>A0A1Y2T4Z7</accession>
<reference evidence="1" key="3">
    <citation type="submission" date="2017-11" db="EMBL/GenBank/DDBJ databases">
        <title>Three new genomes from thermophilic consortium.</title>
        <authorList>
            <person name="Quaggio R."/>
            <person name="Amgarten D."/>
            <person name="Setubal J.C."/>
        </authorList>
    </citation>
    <scope>NUCLEOTIDE SEQUENCE</scope>
    <source>
        <strain evidence="1">ZCTH01-B2</strain>
    </source>
</reference>
<dbReference type="Proteomes" id="UP000732377">
    <property type="component" value="Unassembled WGS sequence"/>
</dbReference>
<dbReference type="AlphaFoldDB" id="A0A1Y2T4Z7"/>
<dbReference type="EMBL" id="PIUK01000014">
    <property type="protein sequence ID" value="MBY6275143.1"/>
    <property type="molecule type" value="Genomic_DNA"/>
</dbReference>
<evidence type="ECO:0000313" key="1">
    <source>
        <dbReference type="EMBL" id="MBY6275143.1"/>
    </source>
</evidence>
<name>A0A1Y2T4Z7_SYMTR</name>
<gene>
    <name evidence="2" type="ORF">A6D92_12510</name>
    <name evidence="1" type="ORF">CWE10_02850</name>
</gene>
<sequence>MKLMEQEFADIRGRLYPLMMDPVQIQAKGGGQMVNGQIAEGLYVIYGIEEPGDKIRYVTYQDLRDWGVSHTTVHITAVQNLKRLTEGKRVTKLDSAEGGRPMFIWALADGYDAARILLTEWLQDFAEAVPGRLVLGVPHRNWLVAVGDADEELLKVVARRVAHEHRHAGFPVSPYLYTFDGERIVRYVRRQGE</sequence>
<reference evidence="2" key="1">
    <citation type="submission" date="2016-04" db="EMBL/GenBank/DDBJ databases">
        <authorList>
            <person name="Evans L.H."/>
            <person name="Alamgir A."/>
            <person name="Owens N."/>
            <person name="Weber N.D."/>
            <person name="Virtaneva K."/>
            <person name="Barbian K."/>
            <person name="Babar A."/>
            <person name="Rosenke K."/>
        </authorList>
    </citation>
    <scope>NUCLEOTIDE SEQUENCE [LARGE SCALE GENOMIC DNA]</scope>
    <source>
        <strain evidence="2">G2</strain>
    </source>
</reference>
<comment type="caution">
    <text evidence="2">The sequence shown here is derived from an EMBL/GenBank/DDBJ whole genome shotgun (WGS) entry which is preliminary data.</text>
</comment>
<organism evidence="2 3">
    <name type="scientific">Symbiobacterium thermophilum</name>
    <dbReference type="NCBI Taxonomy" id="2734"/>
    <lineage>
        <taxon>Bacteria</taxon>
        <taxon>Bacillati</taxon>
        <taxon>Bacillota</taxon>
        <taxon>Clostridia</taxon>
        <taxon>Eubacteriales</taxon>
        <taxon>Symbiobacteriaceae</taxon>
        <taxon>Symbiobacterium</taxon>
    </lineage>
</organism>